<dbReference type="RefSeq" id="WP_143005841.1">
    <property type="nucleotide sequence ID" value="NZ_FNIW01000040.1"/>
</dbReference>
<dbReference type="Gene3D" id="3.80.10.10">
    <property type="entry name" value="Ribonuclease Inhibitor"/>
    <property type="match status" value="1"/>
</dbReference>
<evidence type="ECO:0000313" key="3">
    <source>
        <dbReference type="Proteomes" id="UP000199134"/>
    </source>
</evidence>
<dbReference type="AlphaFoldDB" id="A0A1H0L136"/>
<feature type="signal peptide" evidence="1">
    <location>
        <begin position="1"/>
        <end position="23"/>
    </location>
</feature>
<protein>
    <submittedName>
        <fullName evidence="2">Leucine rich repeat-containing protein</fullName>
    </submittedName>
</protein>
<feature type="non-terminal residue" evidence="2">
    <location>
        <position position="145"/>
    </location>
</feature>
<gene>
    <name evidence="2" type="ORF">SAMN04487900_1401</name>
</gene>
<dbReference type="EMBL" id="FNIW01000040">
    <property type="protein sequence ID" value="SDO61795.1"/>
    <property type="molecule type" value="Genomic_DNA"/>
</dbReference>
<evidence type="ECO:0000313" key="2">
    <source>
        <dbReference type="EMBL" id="SDO61795.1"/>
    </source>
</evidence>
<dbReference type="SUPFAM" id="SSF52058">
    <property type="entry name" value="L domain-like"/>
    <property type="match status" value="1"/>
</dbReference>
<dbReference type="OrthoDB" id="1090091at2"/>
<reference evidence="3" key="1">
    <citation type="submission" date="2016-10" db="EMBL/GenBank/DDBJ databases">
        <authorList>
            <person name="de Groot N.N."/>
        </authorList>
    </citation>
    <scope>NUCLEOTIDE SEQUENCE [LARGE SCALE GENOMIC DNA]</scope>
    <source>
        <strain evidence="3">BP1-145</strain>
    </source>
</reference>
<comment type="caution">
    <text evidence="2">The sequence shown here is derived from an EMBL/GenBank/DDBJ whole genome shotgun (WGS) entry which is preliminary data.</text>
</comment>
<dbReference type="Proteomes" id="UP000199134">
    <property type="component" value="Unassembled WGS sequence"/>
</dbReference>
<dbReference type="PANTHER" id="PTHR45661:SF3">
    <property type="entry name" value="IG-LIKE DOMAIN-CONTAINING PROTEIN"/>
    <property type="match status" value="1"/>
</dbReference>
<organism evidence="2 3">
    <name type="scientific">Prevotella communis</name>
    <dbReference type="NCBI Taxonomy" id="2913614"/>
    <lineage>
        <taxon>Bacteria</taxon>
        <taxon>Pseudomonadati</taxon>
        <taxon>Bacteroidota</taxon>
        <taxon>Bacteroidia</taxon>
        <taxon>Bacteroidales</taxon>
        <taxon>Prevotellaceae</taxon>
        <taxon>Prevotella</taxon>
    </lineage>
</organism>
<dbReference type="InterPro" id="IPR032675">
    <property type="entry name" value="LRR_dom_sf"/>
</dbReference>
<dbReference type="Pfam" id="PF13306">
    <property type="entry name" value="LRR_5"/>
    <property type="match status" value="1"/>
</dbReference>
<dbReference type="PANTHER" id="PTHR45661">
    <property type="entry name" value="SURFACE ANTIGEN"/>
    <property type="match status" value="1"/>
</dbReference>
<dbReference type="PROSITE" id="PS51257">
    <property type="entry name" value="PROKAR_LIPOPROTEIN"/>
    <property type="match status" value="1"/>
</dbReference>
<dbReference type="InterPro" id="IPR053139">
    <property type="entry name" value="Surface_bspA-like"/>
</dbReference>
<feature type="chain" id="PRO_5011546805" evidence="1">
    <location>
        <begin position="24"/>
        <end position="145"/>
    </location>
</feature>
<sequence length="145" mass="14909">MKTISRYIMTLALLLTAVTGAWAQGPWTSGSCTVTLNNGTLTVSGNGTMDNYPDGSDRPWDSNSGDITSVVVESGVTSVGMLAFSSFSAMTSVTLPEGLTAIGPNAFSSCSSLQSITIPSTVTSISEGAFFMCSSLQSITIPSTV</sequence>
<keyword evidence="1" id="KW-0732">Signal</keyword>
<proteinExistence type="predicted"/>
<name>A0A1H0L136_9BACT</name>
<accession>A0A1H0L136</accession>
<evidence type="ECO:0000256" key="1">
    <source>
        <dbReference type="SAM" id="SignalP"/>
    </source>
</evidence>
<dbReference type="InterPro" id="IPR026906">
    <property type="entry name" value="LRR_5"/>
</dbReference>